<dbReference type="InterPro" id="IPR036869">
    <property type="entry name" value="J_dom_sf"/>
</dbReference>
<dbReference type="InterPro" id="IPR001623">
    <property type="entry name" value="DnaJ_domain"/>
</dbReference>
<evidence type="ECO:0000256" key="2">
    <source>
        <dbReference type="ARBA" id="ARBA00004123"/>
    </source>
</evidence>
<evidence type="ECO:0000256" key="6">
    <source>
        <dbReference type="ARBA" id="ARBA00021797"/>
    </source>
</evidence>
<reference evidence="14" key="1">
    <citation type="submission" date="2021-07" db="EMBL/GenBank/DDBJ databases">
        <authorList>
            <person name="Durling M."/>
        </authorList>
    </citation>
    <scope>NUCLEOTIDE SEQUENCE</scope>
</reference>
<sequence length="171" mass="19118">MTCTSTHYEILGLPEAIRHESHIPAQTLKSAYRRALLHNHPDKSQVQNKASLHARTSIYSIDQISEAFQILSNSRSRATYDRELKLQCGFANTKDGKGGQAFRTGVETVDLDDLEVDDAPNLWYRSCRCGDERGFLIAESDLEEAAEDGEVNVGCRGCSLWLKVLFGVIEE</sequence>
<dbReference type="InterPro" id="IPR044248">
    <property type="entry name" value="DPH3/4-like"/>
</dbReference>
<dbReference type="GO" id="GO:0005737">
    <property type="term" value="C:cytoplasm"/>
    <property type="evidence" value="ECO:0007669"/>
    <property type="project" value="UniProtKB-SubCell"/>
</dbReference>
<evidence type="ECO:0000256" key="1">
    <source>
        <dbReference type="ARBA" id="ARBA00003474"/>
    </source>
</evidence>
<evidence type="ECO:0000259" key="13">
    <source>
        <dbReference type="PROSITE" id="PS51074"/>
    </source>
</evidence>
<evidence type="ECO:0000256" key="3">
    <source>
        <dbReference type="ARBA" id="ARBA00004496"/>
    </source>
</evidence>
<dbReference type="Proteomes" id="UP000701801">
    <property type="component" value="Unassembled WGS sequence"/>
</dbReference>
<dbReference type="InterPro" id="IPR036671">
    <property type="entry name" value="DPH_MB_sf"/>
</dbReference>
<dbReference type="SUPFAM" id="SSF46565">
    <property type="entry name" value="Chaperone J-domain"/>
    <property type="match status" value="1"/>
</dbReference>
<dbReference type="GO" id="GO:0046872">
    <property type="term" value="F:metal ion binding"/>
    <property type="evidence" value="ECO:0007669"/>
    <property type="project" value="UniProtKB-KW"/>
</dbReference>
<feature type="domain" description="DPH-type MB" evidence="13">
    <location>
        <begin position="105"/>
        <end position="167"/>
    </location>
</feature>
<name>A0A9N9QAY5_9HELO</name>
<feature type="domain" description="J" evidence="12">
    <location>
        <begin position="6"/>
        <end position="84"/>
    </location>
</feature>
<dbReference type="Pfam" id="PF05207">
    <property type="entry name" value="Zn_ribbon_CSL"/>
    <property type="match status" value="1"/>
</dbReference>
<keyword evidence="10" id="KW-0408">Iron</keyword>
<dbReference type="GO" id="GO:0005634">
    <property type="term" value="C:nucleus"/>
    <property type="evidence" value="ECO:0007669"/>
    <property type="project" value="UniProtKB-SubCell"/>
</dbReference>
<evidence type="ECO:0000313" key="14">
    <source>
        <dbReference type="EMBL" id="CAG8980927.1"/>
    </source>
</evidence>
<dbReference type="AlphaFoldDB" id="A0A9N9QAY5"/>
<dbReference type="InterPro" id="IPR007872">
    <property type="entry name" value="DPH_MB_dom"/>
</dbReference>
<gene>
    <name evidence="14" type="ORF">HYALB_00003787</name>
</gene>
<keyword evidence="8" id="KW-0479">Metal-binding</keyword>
<evidence type="ECO:0000256" key="11">
    <source>
        <dbReference type="ARBA" id="ARBA00023242"/>
    </source>
</evidence>
<evidence type="ECO:0000256" key="7">
    <source>
        <dbReference type="ARBA" id="ARBA00022490"/>
    </source>
</evidence>
<protein>
    <recommendedName>
        <fullName evidence="6">Diphthamide biosynthesis protein 4</fullName>
    </recommendedName>
</protein>
<evidence type="ECO:0000256" key="4">
    <source>
        <dbReference type="ARBA" id="ARBA00005156"/>
    </source>
</evidence>
<comment type="caution">
    <text evidence="14">The sequence shown here is derived from an EMBL/GenBank/DDBJ whole genome shotgun (WGS) entry which is preliminary data.</text>
</comment>
<dbReference type="SUPFAM" id="SSF144217">
    <property type="entry name" value="CSL zinc finger"/>
    <property type="match status" value="1"/>
</dbReference>
<evidence type="ECO:0000313" key="15">
    <source>
        <dbReference type="Proteomes" id="UP000701801"/>
    </source>
</evidence>
<dbReference type="GO" id="GO:0017183">
    <property type="term" value="P:protein histidyl modification to diphthamide"/>
    <property type="evidence" value="ECO:0007669"/>
    <property type="project" value="InterPro"/>
</dbReference>
<dbReference type="CDD" id="cd06257">
    <property type="entry name" value="DnaJ"/>
    <property type="match status" value="1"/>
</dbReference>
<dbReference type="PANTHER" id="PTHR21454">
    <property type="entry name" value="DPH3 HOMOLOG-RELATED"/>
    <property type="match status" value="1"/>
</dbReference>
<dbReference type="Pfam" id="PF00226">
    <property type="entry name" value="DnaJ"/>
    <property type="match status" value="1"/>
</dbReference>
<comment type="subcellular location">
    <subcellularLocation>
        <location evidence="3">Cytoplasm</location>
    </subcellularLocation>
    <subcellularLocation>
        <location evidence="2">Nucleus</location>
    </subcellularLocation>
</comment>
<dbReference type="Gene3D" id="3.10.660.10">
    <property type="entry name" value="DPH Zinc finger"/>
    <property type="match status" value="1"/>
</dbReference>
<organism evidence="14 15">
    <name type="scientific">Hymenoscyphus albidus</name>
    <dbReference type="NCBI Taxonomy" id="595503"/>
    <lineage>
        <taxon>Eukaryota</taxon>
        <taxon>Fungi</taxon>
        <taxon>Dikarya</taxon>
        <taxon>Ascomycota</taxon>
        <taxon>Pezizomycotina</taxon>
        <taxon>Leotiomycetes</taxon>
        <taxon>Helotiales</taxon>
        <taxon>Helotiaceae</taxon>
        <taxon>Hymenoscyphus</taxon>
    </lineage>
</organism>
<keyword evidence="15" id="KW-1185">Reference proteome</keyword>
<comment type="similarity">
    <text evidence="5">Belongs to the DPH4 family.</text>
</comment>
<comment type="pathway">
    <text evidence="4">Protein modification; peptidyl-diphthamide biosynthesis.</text>
</comment>
<dbReference type="PROSITE" id="PS50076">
    <property type="entry name" value="DNAJ_2"/>
    <property type="match status" value="1"/>
</dbReference>
<evidence type="ECO:0000256" key="8">
    <source>
        <dbReference type="ARBA" id="ARBA00022723"/>
    </source>
</evidence>
<dbReference type="EMBL" id="CAJVRM010000429">
    <property type="protein sequence ID" value="CAG8980927.1"/>
    <property type="molecule type" value="Genomic_DNA"/>
</dbReference>
<proteinExistence type="inferred from homology"/>
<evidence type="ECO:0000256" key="10">
    <source>
        <dbReference type="ARBA" id="ARBA00023004"/>
    </source>
</evidence>
<keyword evidence="7" id="KW-0963">Cytoplasm</keyword>
<dbReference type="Gene3D" id="1.10.287.110">
    <property type="entry name" value="DnaJ domain"/>
    <property type="match status" value="1"/>
</dbReference>
<accession>A0A9N9QAY5</accession>
<dbReference type="OrthoDB" id="2016548at2759"/>
<dbReference type="PANTHER" id="PTHR21454:SF46">
    <property type="entry name" value="DIPHTHAMIDE BIOSYNTHESIS PROTEIN 4"/>
    <property type="match status" value="1"/>
</dbReference>
<dbReference type="PROSITE" id="PS51074">
    <property type="entry name" value="DPH_MB"/>
    <property type="match status" value="1"/>
</dbReference>
<comment type="function">
    <text evidence="1">Required for the first step of diphthamide biosynthesis, the transfer of 3-amino-3-carboxypropyl from S-adenosyl-L-methionine to a histidine residue. Diphthamide is a post-translational modification of histidine which occurs in elongation factor 2.</text>
</comment>
<evidence type="ECO:0000259" key="12">
    <source>
        <dbReference type="PROSITE" id="PS50076"/>
    </source>
</evidence>
<keyword evidence="9" id="KW-0862">Zinc</keyword>
<evidence type="ECO:0000256" key="9">
    <source>
        <dbReference type="ARBA" id="ARBA00022833"/>
    </source>
</evidence>
<evidence type="ECO:0000256" key="5">
    <source>
        <dbReference type="ARBA" id="ARBA00006169"/>
    </source>
</evidence>
<keyword evidence="11" id="KW-0539">Nucleus</keyword>
<dbReference type="SMART" id="SM00271">
    <property type="entry name" value="DnaJ"/>
    <property type="match status" value="1"/>
</dbReference>